<dbReference type="RefSeq" id="WP_084139056.1">
    <property type="nucleotide sequence ID" value="NZ_FRCP01000006.1"/>
</dbReference>
<dbReference type="SUPFAM" id="SSF55729">
    <property type="entry name" value="Acyl-CoA N-acyltransferases (Nat)"/>
    <property type="match status" value="1"/>
</dbReference>
<feature type="domain" description="N-acetyltransferase" evidence="1">
    <location>
        <begin position="8"/>
        <end position="168"/>
    </location>
</feature>
<dbReference type="InterPro" id="IPR039143">
    <property type="entry name" value="GNPNAT1-like"/>
</dbReference>
<dbReference type="Pfam" id="PF00583">
    <property type="entry name" value="Acetyltransf_1"/>
    <property type="match status" value="1"/>
</dbReference>
<dbReference type="Proteomes" id="UP000184038">
    <property type="component" value="Unassembled WGS sequence"/>
</dbReference>
<keyword evidence="3" id="KW-1185">Reference proteome</keyword>
<gene>
    <name evidence="2" type="ORF">SAMN02746066_00601</name>
</gene>
<evidence type="ECO:0000313" key="2">
    <source>
        <dbReference type="EMBL" id="SHM06548.1"/>
    </source>
</evidence>
<dbReference type="PANTHER" id="PTHR13355:SF15">
    <property type="entry name" value="GCN5-RELATED N-ACETYLTRANSFERASE 3, CHLOROPLASTIC"/>
    <property type="match status" value="1"/>
</dbReference>
<accession>A0A1M7FS00</accession>
<reference evidence="2 3" key="1">
    <citation type="submission" date="2016-11" db="EMBL/GenBank/DDBJ databases">
        <authorList>
            <person name="Jaros S."/>
            <person name="Januszkiewicz K."/>
            <person name="Wedrychowicz H."/>
        </authorList>
    </citation>
    <scope>NUCLEOTIDE SEQUENCE [LARGE SCALE GENOMIC DNA]</scope>
    <source>
        <strain evidence="2 3">DSM 15930</strain>
    </source>
</reference>
<organism evidence="2 3">
    <name type="scientific">Anaerosporobacter mobilis DSM 15930</name>
    <dbReference type="NCBI Taxonomy" id="1120996"/>
    <lineage>
        <taxon>Bacteria</taxon>
        <taxon>Bacillati</taxon>
        <taxon>Bacillota</taxon>
        <taxon>Clostridia</taxon>
        <taxon>Lachnospirales</taxon>
        <taxon>Lachnospiraceae</taxon>
        <taxon>Anaerosporobacter</taxon>
    </lineage>
</organism>
<dbReference type="InterPro" id="IPR000182">
    <property type="entry name" value="GNAT_dom"/>
</dbReference>
<dbReference type="PANTHER" id="PTHR13355">
    <property type="entry name" value="GLUCOSAMINE 6-PHOSPHATE N-ACETYLTRANSFERASE"/>
    <property type="match status" value="1"/>
</dbReference>
<dbReference type="GO" id="GO:0008080">
    <property type="term" value="F:N-acetyltransferase activity"/>
    <property type="evidence" value="ECO:0007669"/>
    <property type="project" value="TreeGrafter"/>
</dbReference>
<evidence type="ECO:0000313" key="3">
    <source>
        <dbReference type="Proteomes" id="UP000184038"/>
    </source>
</evidence>
<dbReference type="CDD" id="cd04301">
    <property type="entry name" value="NAT_SF"/>
    <property type="match status" value="1"/>
</dbReference>
<name>A0A1M7FS00_9FIRM</name>
<evidence type="ECO:0000259" key="1">
    <source>
        <dbReference type="PROSITE" id="PS51186"/>
    </source>
</evidence>
<dbReference type="EMBL" id="FRCP01000006">
    <property type="protein sequence ID" value="SHM06548.1"/>
    <property type="molecule type" value="Genomic_DNA"/>
</dbReference>
<protein>
    <submittedName>
        <fullName evidence="2">Acetyltransferase (GNAT) domain-containing protein</fullName>
    </submittedName>
</protein>
<dbReference type="STRING" id="1120996.SAMN02746066_00601"/>
<keyword evidence="2" id="KW-0808">Transferase</keyword>
<dbReference type="InterPro" id="IPR016181">
    <property type="entry name" value="Acyl_CoA_acyltransferase"/>
</dbReference>
<proteinExistence type="predicted"/>
<dbReference type="Gene3D" id="3.40.630.30">
    <property type="match status" value="1"/>
</dbReference>
<dbReference type="AlphaFoldDB" id="A0A1M7FS00"/>
<dbReference type="PROSITE" id="PS51186">
    <property type="entry name" value="GNAT"/>
    <property type="match status" value="1"/>
</dbReference>
<sequence length="170" mass="19772">MSNKESNIIICRATSNDIEDMLKLRMEFIEEIKPGYKEYDLFHIATFEEKTREYFLHAIEHEEQITYLAFSGDKAVACGSLCFVNVMPTLDHISGKRGHLMNIYTEREYRRKHIGFRIVDAIVAEARQMGITQITLDATQEGEKLYSRYGFTPMKEGMELCLLGREFPSR</sequence>
<dbReference type="OrthoDB" id="119498at2"/>